<gene>
    <name evidence="3" type="ORF">I6I10_08145</name>
    <name evidence="4" type="ORF">I6J21_08020</name>
</gene>
<dbReference type="PANTHER" id="PTHR34039:SF1">
    <property type="entry name" value="UPF0102 PROTEIN YRAN"/>
    <property type="match status" value="1"/>
</dbReference>
<dbReference type="RefSeq" id="WP_005389600.1">
    <property type="nucleotide sequence ID" value="NZ_CP066007.1"/>
</dbReference>
<dbReference type="EMBL" id="CP069534">
    <property type="protein sequence ID" value="QRP69759.1"/>
    <property type="molecule type" value="Genomic_DNA"/>
</dbReference>
<dbReference type="Gene3D" id="3.40.1350.10">
    <property type="match status" value="1"/>
</dbReference>
<proteinExistence type="inferred from homology"/>
<dbReference type="SUPFAM" id="SSF52980">
    <property type="entry name" value="Restriction endonuclease-like"/>
    <property type="match status" value="1"/>
</dbReference>
<dbReference type="InterPro" id="IPR011335">
    <property type="entry name" value="Restrct_endonuc-II-like"/>
</dbReference>
<name>A0A7T4EDR7_9CORY</name>
<evidence type="ECO:0000256" key="1">
    <source>
        <dbReference type="ARBA" id="ARBA00006738"/>
    </source>
</evidence>
<dbReference type="NCBIfam" id="TIGR00252">
    <property type="entry name" value="YraN family protein"/>
    <property type="match status" value="1"/>
</dbReference>
<dbReference type="GO" id="GO:0003676">
    <property type="term" value="F:nucleic acid binding"/>
    <property type="evidence" value="ECO:0007669"/>
    <property type="project" value="InterPro"/>
</dbReference>
<dbReference type="CDD" id="cd20736">
    <property type="entry name" value="PoNe_Nuclease"/>
    <property type="match status" value="1"/>
</dbReference>
<dbReference type="PANTHER" id="PTHR34039">
    <property type="entry name" value="UPF0102 PROTEIN YRAN"/>
    <property type="match status" value="1"/>
</dbReference>
<dbReference type="OrthoDB" id="9794876at2"/>
<evidence type="ECO:0000313" key="5">
    <source>
        <dbReference type="Proteomes" id="UP000596145"/>
    </source>
</evidence>
<dbReference type="HAMAP" id="MF_00048">
    <property type="entry name" value="UPF0102"/>
    <property type="match status" value="1"/>
</dbReference>
<dbReference type="GeneID" id="92760354"/>
<accession>A0A7T4EDR7</accession>
<dbReference type="Pfam" id="PF02021">
    <property type="entry name" value="UPF0102"/>
    <property type="match status" value="1"/>
</dbReference>
<dbReference type="AlphaFoldDB" id="A0A7T4EDR7"/>
<evidence type="ECO:0000313" key="3">
    <source>
        <dbReference type="EMBL" id="QQB45489.1"/>
    </source>
</evidence>
<reference evidence="3 5" key="1">
    <citation type="submission" date="2020-12" db="EMBL/GenBank/DDBJ databases">
        <title>FDA dAtabase for Regulatory Grade micrObial Sequences (FDA-ARGOS): Supporting development and validation of Infectious Disease Dx tests.</title>
        <authorList>
            <person name="Sproer C."/>
            <person name="Gronow S."/>
            <person name="Severitt S."/>
            <person name="Schroder I."/>
            <person name="Tallon L."/>
            <person name="Sadzewicz L."/>
            <person name="Zhao X."/>
            <person name="Boylan J."/>
            <person name="Ott S."/>
            <person name="Bowen H."/>
            <person name="Vavikolanu K."/>
            <person name="Mehta A."/>
            <person name="Aluvathingal J."/>
            <person name="Nadendla S."/>
            <person name="Lowell S."/>
            <person name="Myers T."/>
            <person name="Yan Y."/>
            <person name="Sichtig H."/>
        </authorList>
    </citation>
    <scope>NUCLEOTIDE SEQUENCE [LARGE SCALE GENOMIC DNA]</scope>
    <source>
        <strain evidence="3 5">FDAARGOS_1053</strain>
        <strain evidence="4">FDAARGOS_1191</strain>
    </source>
</reference>
<evidence type="ECO:0000313" key="4">
    <source>
        <dbReference type="EMBL" id="QRP69759.1"/>
    </source>
</evidence>
<organism evidence="3 5">
    <name type="scientific">Corynebacterium glucuronolyticum</name>
    <dbReference type="NCBI Taxonomy" id="39791"/>
    <lineage>
        <taxon>Bacteria</taxon>
        <taxon>Bacillati</taxon>
        <taxon>Actinomycetota</taxon>
        <taxon>Actinomycetes</taxon>
        <taxon>Mycobacteriales</taxon>
        <taxon>Corynebacteriaceae</taxon>
        <taxon>Corynebacterium</taxon>
    </lineage>
</organism>
<protein>
    <recommendedName>
        <fullName evidence="2">UPF0102 protein I6I10_08145</fullName>
    </recommendedName>
</protein>
<dbReference type="NCBIfam" id="NF009154">
    <property type="entry name" value="PRK12497.3-3"/>
    <property type="match status" value="1"/>
</dbReference>
<dbReference type="NCBIfam" id="NF009150">
    <property type="entry name" value="PRK12497.1-3"/>
    <property type="match status" value="1"/>
</dbReference>
<dbReference type="Proteomes" id="UP000617681">
    <property type="component" value="Chromosome"/>
</dbReference>
<dbReference type="InterPro" id="IPR003509">
    <property type="entry name" value="UPF0102_YraN-like"/>
</dbReference>
<dbReference type="EMBL" id="CP066007">
    <property type="protein sequence ID" value="QQB45489.1"/>
    <property type="molecule type" value="Genomic_DNA"/>
</dbReference>
<dbReference type="InterPro" id="IPR011856">
    <property type="entry name" value="tRNA_endonuc-like_dom_sf"/>
</dbReference>
<sequence>MNSKNLLLGRRGETIARRYYQDRGYGFVAANVRYTCGEIDLIMQHGDTTVFVEVKTRTNSAMGGAEAVTPAKLRRVQRAAMTWLEGKPYRPIRFDVVEIIGNEITCFEGVDRGSC</sequence>
<comment type="similarity">
    <text evidence="1 2">Belongs to the UPF0102 family.</text>
</comment>
<evidence type="ECO:0000256" key="2">
    <source>
        <dbReference type="HAMAP-Rule" id="MF_00048"/>
    </source>
</evidence>
<dbReference type="Proteomes" id="UP000596145">
    <property type="component" value="Chromosome"/>
</dbReference>